<dbReference type="Pfam" id="PF01381">
    <property type="entry name" value="HTH_3"/>
    <property type="match status" value="1"/>
</dbReference>
<dbReference type="CDD" id="cd00093">
    <property type="entry name" value="HTH_XRE"/>
    <property type="match status" value="1"/>
</dbReference>
<dbReference type="PROSITE" id="PS50943">
    <property type="entry name" value="HTH_CROC1"/>
    <property type="match status" value="1"/>
</dbReference>
<evidence type="ECO:0000259" key="2">
    <source>
        <dbReference type="PROSITE" id="PS50943"/>
    </source>
</evidence>
<organism evidence="3 4">
    <name type="scientific">Candidatus Aphodocola excrementigallinarum</name>
    <dbReference type="NCBI Taxonomy" id="2840670"/>
    <lineage>
        <taxon>Bacteria</taxon>
        <taxon>Bacillati</taxon>
        <taxon>Bacillota</taxon>
        <taxon>Bacilli</taxon>
        <taxon>Candidatus Aphodocola</taxon>
    </lineage>
</organism>
<dbReference type="PANTHER" id="PTHR46558">
    <property type="entry name" value="TRACRIPTIONAL REGULATORY PROTEIN-RELATED-RELATED"/>
    <property type="match status" value="1"/>
</dbReference>
<sequence>MKFSDNLRMLRAKYKLSQQDIGDIVGLTGGAVSRWENELTQPDNDSLIKLAKYFNVSTDYLLGIEKNKEEIDPLDDILFSKAKDLSDEDKKAVLGIINALKKDIDKELDK</sequence>
<evidence type="ECO:0000313" key="4">
    <source>
        <dbReference type="Proteomes" id="UP000824074"/>
    </source>
</evidence>
<dbReference type="Proteomes" id="UP000824074">
    <property type="component" value="Unassembled WGS sequence"/>
</dbReference>
<accession>A0A9D1IM11</accession>
<dbReference type="GO" id="GO:0003677">
    <property type="term" value="F:DNA binding"/>
    <property type="evidence" value="ECO:0007669"/>
    <property type="project" value="UniProtKB-KW"/>
</dbReference>
<comment type="caution">
    <text evidence="3">The sequence shown here is derived from an EMBL/GenBank/DDBJ whole genome shotgun (WGS) entry which is preliminary data.</text>
</comment>
<evidence type="ECO:0000256" key="1">
    <source>
        <dbReference type="ARBA" id="ARBA00023125"/>
    </source>
</evidence>
<gene>
    <name evidence="3" type="ORF">IAB68_00760</name>
</gene>
<dbReference type="SMART" id="SM00530">
    <property type="entry name" value="HTH_XRE"/>
    <property type="match status" value="1"/>
</dbReference>
<dbReference type="PANTHER" id="PTHR46558:SF11">
    <property type="entry name" value="HTH-TYPE TRANSCRIPTIONAL REGULATOR XRE"/>
    <property type="match status" value="1"/>
</dbReference>
<dbReference type="AlphaFoldDB" id="A0A9D1IM11"/>
<dbReference type="EMBL" id="DVMT01000012">
    <property type="protein sequence ID" value="HIU39818.1"/>
    <property type="molecule type" value="Genomic_DNA"/>
</dbReference>
<name>A0A9D1IM11_9FIRM</name>
<feature type="domain" description="HTH cro/C1-type" evidence="2">
    <location>
        <begin position="7"/>
        <end position="61"/>
    </location>
</feature>
<reference evidence="3" key="2">
    <citation type="journal article" date="2021" name="PeerJ">
        <title>Extensive microbial diversity within the chicken gut microbiome revealed by metagenomics and culture.</title>
        <authorList>
            <person name="Gilroy R."/>
            <person name="Ravi A."/>
            <person name="Getino M."/>
            <person name="Pursley I."/>
            <person name="Horton D.L."/>
            <person name="Alikhan N.F."/>
            <person name="Baker D."/>
            <person name="Gharbi K."/>
            <person name="Hall N."/>
            <person name="Watson M."/>
            <person name="Adriaenssens E.M."/>
            <person name="Foster-Nyarko E."/>
            <person name="Jarju S."/>
            <person name="Secka A."/>
            <person name="Antonio M."/>
            <person name="Oren A."/>
            <person name="Chaudhuri R.R."/>
            <person name="La Ragione R."/>
            <person name="Hildebrand F."/>
            <person name="Pallen M.J."/>
        </authorList>
    </citation>
    <scope>NUCLEOTIDE SEQUENCE</scope>
    <source>
        <strain evidence="3">CHK193-30670</strain>
    </source>
</reference>
<protein>
    <submittedName>
        <fullName evidence="3">Helix-turn-helix transcriptional regulator</fullName>
    </submittedName>
</protein>
<reference evidence="3" key="1">
    <citation type="submission" date="2020-10" db="EMBL/GenBank/DDBJ databases">
        <authorList>
            <person name="Gilroy R."/>
        </authorList>
    </citation>
    <scope>NUCLEOTIDE SEQUENCE</scope>
    <source>
        <strain evidence="3">CHK193-30670</strain>
    </source>
</reference>
<evidence type="ECO:0000313" key="3">
    <source>
        <dbReference type="EMBL" id="HIU39818.1"/>
    </source>
</evidence>
<proteinExistence type="predicted"/>
<dbReference type="Gene3D" id="1.10.260.40">
    <property type="entry name" value="lambda repressor-like DNA-binding domains"/>
    <property type="match status" value="1"/>
</dbReference>
<dbReference type="SUPFAM" id="SSF47413">
    <property type="entry name" value="lambda repressor-like DNA-binding domains"/>
    <property type="match status" value="1"/>
</dbReference>
<keyword evidence="1" id="KW-0238">DNA-binding</keyword>
<dbReference type="InterPro" id="IPR001387">
    <property type="entry name" value="Cro/C1-type_HTH"/>
</dbReference>
<dbReference type="InterPro" id="IPR010982">
    <property type="entry name" value="Lambda_DNA-bd_dom_sf"/>
</dbReference>